<dbReference type="AlphaFoldDB" id="A0A8C9UMK6"/>
<name>A0A8C9UMK6_SPEDA</name>
<evidence type="ECO:0000313" key="1">
    <source>
        <dbReference type="Ensembl" id="ENSSDAP00000007322.1"/>
    </source>
</evidence>
<protein>
    <submittedName>
        <fullName evidence="1">Uncharacterized protein</fullName>
    </submittedName>
</protein>
<accession>A0A8C9UMK6</accession>
<keyword evidence="2" id="KW-1185">Reference proteome</keyword>
<dbReference type="Ensembl" id="ENSSDAT00000008337.1">
    <property type="protein sequence ID" value="ENSSDAP00000007322.1"/>
    <property type="gene ID" value="ENSSDAG00000006713.1"/>
</dbReference>
<dbReference type="Proteomes" id="UP000694422">
    <property type="component" value="Unplaced"/>
</dbReference>
<organism evidence="1 2">
    <name type="scientific">Spermophilus dauricus</name>
    <name type="common">Daurian ground squirrel</name>
    <dbReference type="NCBI Taxonomy" id="99837"/>
    <lineage>
        <taxon>Eukaryota</taxon>
        <taxon>Metazoa</taxon>
        <taxon>Chordata</taxon>
        <taxon>Craniata</taxon>
        <taxon>Vertebrata</taxon>
        <taxon>Euteleostomi</taxon>
        <taxon>Mammalia</taxon>
        <taxon>Eutheria</taxon>
        <taxon>Euarchontoglires</taxon>
        <taxon>Glires</taxon>
        <taxon>Rodentia</taxon>
        <taxon>Sciuromorpha</taxon>
        <taxon>Sciuridae</taxon>
        <taxon>Xerinae</taxon>
        <taxon>Marmotini</taxon>
        <taxon>Spermophilus</taxon>
    </lineage>
</organism>
<reference evidence="1" key="2">
    <citation type="submission" date="2025-09" db="UniProtKB">
        <authorList>
            <consortium name="Ensembl"/>
        </authorList>
    </citation>
    <scope>IDENTIFICATION</scope>
</reference>
<reference evidence="1" key="1">
    <citation type="submission" date="2025-08" db="UniProtKB">
        <authorList>
            <consortium name="Ensembl"/>
        </authorList>
    </citation>
    <scope>IDENTIFICATION</scope>
</reference>
<evidence type="ECO:0000313" key="2">
    <source>
        <dbReference type="Proteomes" id="UP000694422"/>
    </source>
</evidence>
<proteinExistence type="predicted"/>
<sequence>MGDSVSTIEADFRDLEAFISPSASNPDLLFSSIFVCPSTRSLPCHVHGVALTLALASRVASASAAMDLCNCTGIRTSLISTRATRIPHSSVASSSMVCLPIKRKDIDQKTGAAWEMAILPLE</sequence>